<dbReference type="Proteomes" id="UP000800200">
    <property type="component" value="Unassembled WGS sequence"/>
</dbReference>
<evidence type="ECO:0000313" key="6">
    <source>
        <dbReference type="Proteomes" id="UP000800200"/>
    </source>
</evidence>
<keyword evidence="3" id="KW-0325">Glycoprotein</keyword>
<evidence type="ECO:0000256" key="1">
    <source>
        <dbReference type="ARBA" id="ARBA00022676"/>
    </source>
</evidence>
<dbReference type="InterPro" id="IPR007657">
    <property type="entry name" value="Glycosyltransferase_61"/>
</dbReference>
<proteinExistence type="predicted"/>
<dbReference type="EMBL" id="ML995092">
    <property type="protein sequence ID" value="KAF2174388.1"/>
    <property type="molecule type" value="Genomic_DNA"/>
</dbReference>
<keyword evidence="2" id="KW-0808">Transferase</keyword>
<dbReference type="GO" id="GO:0016757">
    <property type="term" value="F:glycosyltransferase activity"/>
    <property type="evidence" value="ECO:0007669"/>
    <property type="project" value="UniProtKB-KW"/>
</dbReference>
<sequence length="531" mass="59020">MSLVPAVKAREAFIERDTFDEADKDYIKIVSPAGAFDVPACDLIFDCISTDRGELFRATHFPIPERYVTVLRNGRIWGDRRVVASDGRLLIDHSHWREGEVIASPDGDVIEVPDGLPTDRFDFPAVILTYGIASASNLSHWMSDVVGKLDIIQQLPAECKVAVHDNTVGYYDQFLKRFGIPEDRIVRISPERISEFSELYVPSKLMAVFTPNTMKIFDRVKGDTPSNNKKARRVYISRSDTKFGTGRNLLNEPEIEDVFREHGFRVLFGKDLSLDSSIEIMNSADVIAGPYGAGLYHGLFANLGTDVVALTHSRYSLPHIFQISGLRQHKLHVVLGKPQQFYHLARCNQACAQERPRIASSLDGSEAMTTTKTGLRDRLFTTILNNGGGDYIARTAATEEAMFVFGSLLDLVEETEATELGVIRAEHHGSGLMMWVSDEGGMRGLIGVAAKADSSAPMWRLLHQAPPKGMKLRSNPATPPAVPWSGIILADRMRTMPREDIKLLIRMKSAIGWAWTLRAWGVNESIAGSKH</sequence>
<keyword evidence="6" id="KW-1185">Reference proteome</keyword>
<evidence type="ECO:0000313" key="5">
    <source>
        <dbReference type="EMBL" id="KAF2174388.1"/>
    </source>
</evidence>
<evidence type="ECO:0000259" key="4">
    <source>
        <dbReference type="Pfam" id="PF04577"/>
    </source>
</evidence>
<evidence type="ECO:0000256" key="3">
    <source>
        <dbReference type="ARBA" id="ARBA00023180"/>
    </source>
</evidence>
<dbReference type="AlphaFoldDB" id="A0A6A6D7F8"/>
<dbReference type="PANTHER" id="PTHR20961:SF124">
    <property type="entry name" value="GLYCOSYLTRANSFERASE"/>
    <property type="match status" value="1"/>
</dbReference>
<gene>
    <name evidence="5" type="ORF">K469DRAFT_692852</name>
</gene>
<feature type="domain" description="Glycosyltransferase 61 catalytic" evidence="4">
    <location>
        <begin position="139"/>
        <end position="308"/>
    </location>
</feature>
<protein>
    <recommendedName>
        <fullName evidence="4">Glycosyltransferase 61 catalytic domain-containing protein</fullName>
    </recommendedName>
</protein>
<accession>A0A6A6D7F8</accession>
<reference evidence="5" key="1">
    <citation type="journal article" date="2020" name="Stud. Mycol.">
        <title>101 Dothideomycetes genomes: a test case for predicting lifestyles and emergence of pathogens.</title>
        <authorList>
            <person name="Haridas S."/>
            <person name="Albert R."/>
            <person name="Binder M."/>
            <person name="Bloem J."/>
            <person name="Labutti K."/>
            <person name="Salamov A."/>
            <person name="Andreopoulos B."/>
            <person name="Baker S."/>
            <person name="Barry K."/>
            <person name="Bills G."/>
            <person name="Bluhm B."/>
            <person name="Cannon C."/>
            <person name="Castanera R."/>
            <person name="Culley D."/>
            <person name="Daum C."/>
            <person name="Ezra D."/>
            <person name="Gonzalez J."/>
            <person name="Henrissat B."/>
            <person name="Kuo A."/>
            <person name="Liang C."/>
            <person name="Lipzen A."/>
            <person name="Lutzoni F."/>
            <person name="Magnuson J."/>
            <person name="Mondo S."/>
            <person name="Nolan M."/>
            <person name="Ohm R."/>
            <person name="Pangilinan J."/>
            <person name="Park H.-J."/>
            <person name="Ramirez L."/>
            <person name="Alfaro M."/>
            <person name="Sun H."/>
            <person name="Tritt A."/>
            <person name="Yoshinaga Y."/>
            <person name="Zwiers L.-H."/>
            <person name="Turgeon B."/>
            <person name="Goodwin S."/>
            <person name="Spatafora J."/>
            <person name="Crous P."/>
            <person name="Grigoriev I."/>
        </authorList>
    </citation>
    <scope>NUCLEOTIDE SEQUENCE</scope>
    <source>
        <strain evidence="5">CBS 207.26</strain>
    </source>
</reference>
<dbReference type="InterPro" id="IPR049625">
    <property type="entry name" value="Glyco_transf_61_cat"/>
</dbReference>
<evidence type="ECO:0000256" key="2">
    <source>
        <dbReference type="ARBA" id="ARBA00022679"/>
    </source>
</evidence>
<dbReference type="PANTHER" id="PTHR20961">
    <property type="entry name" value="GLYCOSYLTRANSFERASE"/>
    <property type="match status" value="1"/>
</dbReference>
<keyword evidence="1" id="KW-0328">Glycosyltransferase</keyword>
<organism evidence="5 6">
    <name type="scientific">Zopfia rhizophila CBS 207.26</name>
    <dbReference type="NCBI Taxonomy" id="1314779"/>
    <lineage>
        <taxon>Eukaryota</taxon>
        <taxon>Fungi</taxon>
        <taxon>Dikarya</taxon>
        <taxon>Ascomycota</taxon>
        <taxon>Pezizomycotina</taxon>
        <taxon>Dothideomycetes</taxon>
        <taxon>Dothideomycetes incertae sedis</taxon>
        <taxon>Zopfiaceae</taxon>
        <taxon>Zopfia</taxon>
    </lineage>
</organism>
<dbReference type="Pfam" id="PF04577">
    <property type="entry name" value="Glyco_transf_61"/>
    <property type="match status" value="1"/>
</dbReference>
<name>A0A6A6D7F8_9PEZI</name>